<dbReference type="CDD" id="cd12876">
    <property type="entry name" value="SPRY_SOCS3"/>
    <property type="match status" value="1"/>
</dbReference>
<dbReference type="PANTHER" id="PTHR12245">
    <property type="entry name" value="SPRY DOMAIN CONTAINING SOCS BOX PROTEIN"/>
    <property type="match status" value="1"/>
</dbReference>
<keyword evidence="1" id="KW-0833">Ubl conjugation pathway</keyword>
<dbReference type="FunCoup" id="A0A5N4AA18">
    <property type="interactions" value="102"/>
</dbReference>
<proteinExistence type="predicted"/>
<gene>
    <name evidence="3" type="ORF">PPYR_13791</name>
</gene>
<dbReference type="InterPro" id="IPR050672">
    <property type="entry name" value="FBXO45-Fsn/SPSB_families"/>
</dbReference>
<dbReference type="GO" id="GO:0043161">
    <property type="term" value="P:proteasome-mediated ubiquitin-dependent protein catabolic process"/>
    <property type="evidence" value="ECO:0007669"/>
    <property type="project" value="TreeGrafter"/>
</dbReference>
<protein>
    <recommendedName>
        <fullName evidence="2">B30.2/SPRY domain-containing protein</fullName>
    </recommendedName>
</protein>
<evidence type="ECO:0000256" key="1">
    <source>
        <dbReference type="ARBA" id="ARBA00022786"/>
    </source>
</evidence>
<dbReference type="InterPro" id="IPR043136">
    <property type="entry name" value="B30.2/SPRY_sf"/>
</dbReference>
<dbReference type="Proteomes" id="UP000327044">
    <property type="component" value="Unassembled WGS sequence"/>
</dbReference>
<dbReference type="InterPro" id="IPR035754">
    <property type="entry name" value="SPRY_SPSB3"/>
</dbReference>
<reference evidence="3 4" key="1">
    <citation type="journal article" date="2018" name="Elife">
        <title>Firefly genomes illuminate parallel origins of bioluminescence in beetles.</title>
        <authorList>
            <person name="Fallon T.R."/>
            <person name="Lower S.E."/>
            <person name="Chang C.H."/>
            <person name="Bessho-Uehara M."/>
            <person name="Martin G.J."/>
            <person name="Bewick A.J."/>
            <person name="Behringer M."/>
            <person name="Debat H.J."/>
            <person name="Wong I."/>
            <person name="Day J.C."/>
            <person name="Suvorov A."/>
            <person name="Silva C.J."/>
            <person name="Stanger-Hall K.F."/>
            <person name="Hall D.W."/>
            <person name="Schmitz R.J."/>
            <person name="Nelson D.R."/>
            <person name="Lewis S.M."/>
            <person name="Shigenobu S."/>
            <person name="Bybee S.M."/>
            <person name="Larracuente A.M."/>
            <person name="Oba Y."/>
            <person name="Weng J.K."/>
        </authorList>
    </citation>
    <scope>NUCLEOTIDE SEQUENCE [LARGE SCALE GENOMIC DNA]</scope>
    <source>
        <strain evidence="3">1611_PpyrPB1</strain>
        <tissue evidence="3">Whole body</tissue>
    </source>
</reference>
<dbReference type="AlphaFoldDB" id="A0A5N4AA18"/>
<evidence type="ECO:0000313" key="4">
    <source>
        <dbReference type="Proteomes" id="UP000327044"/>
    </source>
</evidence>
<dbReference type="SMART" id="SM00449">
    <property type="entry name" value="SPRY"/>
    <property type="match status" value="1"/>
</dbReference>
<dbReference type="GO" id="GO:0019005">
    <property type="term" value="C:SCF ubiquitin ligase complex"/>
    <property type="evidence" value="ECO:0007669"/>
    <property type="project" value="TreeGrafter"/>
</dbReference>
<keyword evidence="4" id="KW-1185">Reference proteome</keyword>
<dbReference type="OrthoDB" id="5951542at2759"/>
<feature type="domain" description="B30.2/SPRY" evidence="2">
    <location>
        <begin position="31"/>
        <end position="223"/>
    </location>
</feature>
<evidence type="ECO:0000313" key="3">
    <source>
        <dbReference type="EMBL" id="KAB0794171.1"/>
    </source>
</evidence>
<accession>A0A5N4AA18</accession>
<dbReference type="InParanoid" id="A0A5N4AA18"/>
<organism evidence="3 4">
    <name type="scientific">Photinus pyralis</name>
    <name type="common">Common eastern firefly</name>
    <name type="synonym">Lampyris pyralis</name>
    <dbReference type="NCBI Taxonomy" id="7054"/>
    <lineage>
        <taxon>Eukaryota</taxon>
        <taxon>Metazoa</taxon>
        <taxon>Ecdysozoa</taxon>
        <taxon>Arthropoda</taxon>
        <taxon>Hexapoda</taxon>
        <taxon>Insecta</taxon>
        <taxon>Pterygota</taxon>
        <taxon>Neoptera</taxon>
        <taxon>Endopterygota</taxon>
        <taxon>Coleoptera</taxon>
        <taxon>Polyphaga</taxon>
        <taxon>Elateriformia</taxon>
        <taxon>Elateroidea</taxon>
        <taxon>Lampyridae</taxon>
        <taxon>Lampyrinae</taxon>
        <taxon>Photinus</taxon>
    </lineage>
</organism>
<evidence type="ECO:0000259" key="2">
    <source>
        <dbReference type="PROSITE" id="PS50188"/>
    </source>
</evidence>
<dbReference type="Pfam" id="PF00622">
    <property type="entry name" value="SPRY"/>
    <property type="match status" value="1"/>
</dbReference>
<dbReference type="SUPFAM" id="SSF49899">
    <property type="entry name" value="Concanavalin A-like lectins/glucanases"/>
    <property type="match status" value="1"/>
</dbReference>
<dbReference type="PANTHER" id="PTHR12245:SF5">
    <property type="entry name" value="SPRY DOMAIN-CONTAINING SOCS BOX PROTEIN 3"/>
    <property type="match status" value="1"/>
</dbReference>
<dbReference type="InterPro" id="IPR003877">
    <property type="entry name" value="SPRY_dom"/>
</dbReference>
<sequence length="305" mass="35138">MSMISYYFAKDADVSGSWCRCVNSLPKRDRNFHSVLQCKCGEEKPIHKWNWEVDSQLSIPNVVLSNNNLDVLFHPTYSSGTAAVKGNLPLQQNVHHYWEIKILTNLYGTDVMIGVGTSRMVLSEWQLRFSSMLGCNRESWGFSYTGFIQHNCLTRSYGSCFTMGSLIGVYLDMWTGTLHYYLNRRPLGVAFTNVKKCDLYPMVCSTAAHSAMRITCSLSEPPSLQIDCLKLIAKYPTLVRQFWSIPGIATMLEKKYFWLIPPLPVKSECKLELEDECVLSTKLINQHYELQMRRRMDYLRNYLVS</sequence>
<dbReference type="InterPro" id="IPR001870">
    <property type="entry name" value="B30.2/SPRY"/>
</dbReference>
<dbReference type="PROSITE" id="PS50188">
    <property type="entry name" value="B302_SPRY"/>
    <property type="match status" value="1"/>
</dbReference>
<dbReference type="EMBL" id="VVIM01000009">
    <property type="protein sequence ID" value="KAB0794171.1"/>
    <property type="molecule type" value="Genomic_DNA"/>
</dbReference>
<dbReference type="InterPro" id="IPR013320">
    <property type="entry name" value="ConA-like_dom_sf"/>
</dbReference>
<dbReference type="Gene3D" id="2.60.120.920">
    <property type="match status" value="1"/>
</dbReference>
<name>A0A5N4AA18_PHOPY</name>
<comment type="caution">
    <text evidence="3">The sequence shown here is derived from an EMBL/GenBank/DDBJ whole genome shotgun (WGS) entry which is preliminary data.</text>
</comment>